<feature type="transmembrane region" description="Helical" evidence="1">
    <location>
        <begin position="51"/>
        <end position="73"/>
    </location>
</feature>
<comment type="caution">
    <text evidence="3">The sequence shown here is derived from an EMBL/GenBank/DDBJ whole genome shotgun (WGS) entry which is preliminary data.</text>
</comment>
<name>A0A495SRR4_9FLAO</name>
<feature type="transmembrane region" description="Helical" evidence="1">
    <location>
        <begin position="187"/>
        <end position="212"/>
    </location>
</feature>
<dbReference type="InterPro" id="IPR005182">
    <property type="entry name" value="YdbS-like_PH"/>
</dbReference>
<dbReference type="OrthoDB" id="1049931at2"/>
<feature type="domain" description="YdbS-like PH" evidence="2">
    <location>
        <begin position="418"/>
        <end position="489"/>
    </location>
</feature>
<dbReference type="PANTHER" id="PTHR34473:SF2">
    <property type="entry name" value="UPF0699 TRANSMEMBRANE PROTEIN YDBT"/>
    <property type="match status" value="1"/>
</dbReference>
<proteinExistence type="predicted"/>
<evidence type="ECO:0000313" key="3">
    <source>
        <dbReference type="EMBL" id="RKT02114.1"/>
    </source>
</evidence>
<feature type="domain" description="YdbS-like PH" evidence="2">
    <location>
        <begin position="267"/>
        <end position="317"/>
    </location>
</feature>
<feature type="transmembrane region" description="Helical" evidence="1">
    <location>
        <begin position="239"/>
        <end position="261"/>
    </location>
</feature>
<reference evidence="3 4" key="1">
    <citation type="submission" date="2018-10" db="EMBL/GenBank/DDBJ databases">
        <title>Genomic Encyclopedia of Archaeal and Bacterial Type Strains, Phase II (KMG-II): from individual species to whole genera.</title>
        <authorList>
            <person name="Goeker M."/>
        </authorList>
    </citation>
    <scope>NUCLEOTIDE SEQUENCE [LARGE SCALE GENOMIC DNA]</scope>
    <source>
        <strain evidence="3 4">DSM 14219</strain>
    </source>
</reference>
<keyword evidence="1" id="KW-0472">Membrane</keyword>
<protein>
    <submittedName>
        <fullName evidence="3">Putative membrane protein</fullName>
    </submittedName>
</protein>
<sequence>MMMMEQEHNSFFEPQRQSKTGIALLFLYSLGQVVRNSWALLFLFLFKKKDISLSIIILSILVVLVLLIVSAVLKYYNFKYYIDPENEEFVIHQGIINKSTIKIKKDNIQEVNISQPFIHRIFNIYKLEIDTPGSSEKEISISALSHQNAVDLKKYLLAENNEKVETKVDFNEEKIKNKTISISTLSLIKYGFTANYVQSFFALISLGLYGIYQLNDLLDKAEFETRVDYEELSSKLMTFSIPVIGGLVLFVIVLGVLINVIRTLIRYYNFKIVENEHRFSLEYGLFNTKNSIVTKNKVQVVTETQNWIQKKLNVSFIKFLQIGKKDEDEKNVSAIPGIHTTEKEKLIFSIWQQEPDFKEALQPNFRWLILNNIKWVIFPLVLVFIFYKPLFVEYGWIVVLYGSIAELFLIISFLHLRLYYNERFIRLKSGIWDIHYRTFEIEKLQTVKISQYFWQRKTNLGTITLYTSAGKFGFSGVDFSKAKKLFNYIIYKIEISKNYSK</sequence>
<dbReference type="AlphaFoldDB" id="A0A495SRR4"/>
<feature type="transmembrane region" description="Helical" evidence="1">
    <location>
        <begin position="21"/>
        <end position="45"/>
    </location>
</feature>
<evidence type="ECO:0000256" key="1">
    <source>
        <dbReference type="SAM" id="Phobius"/>
    </source>
</evidence>
<evidence type="ECO:0000313" key="4">
    <source>
        <dbReference type="Proteomes" id="UP000272428"/>
    </source>
</evidence>
<dbReference type="PIRSF" id="PIRSF026631">
    <property type="entry name" value="UCP026631"/>
    <property type="match status" value="1"/>
</dbReference>
<keyword evidence="4" id="KW-1185">Reference proteome</keyword>
<dbReference type="Pfam" id="PF03703">
    <property type="entry name" value="bPH_2"/>
    <property type="match status" value="3"/>
</dbReference>
<accession>A0A495SRR4</accession>
<feature type="domain" description="YdbS-like PH" evidence="2">
    <location>
        <begin position="75"/>
        <end position="156"/>
    </location>
</feature>
<feature type="transmembrane region" description="Helical" evidence="1">
    <location>
        <begin position="367"/>
        <end position="387"/>
    </location>
</feature>
<gene>
    <name evidence="3" type="ORF">BCF58_1347</name>
</gene>
<dbReference type="PANTHER" id="PTHR34473">
    <property type="entry name" value="UPF0699 TRANSMEMBRANE PROTEIN YDBS"/>
    <property type="match status" value="1"/>
</dbReference>
<dbReference type="EMBL" id="RBXB01000001">
    <property type="protein sequence ID" value="RKT02114.1"/>
    <property type="molecule type" value="Genomic_DNA"/>
</dbReference>
<feature type="transmembrane region" description="Helical" evidence="1">
    <location>
        <begin position="399"/>
        <end position="420"/>
    </location>
</feature>
<evidence type="ECO:0000259" key="2">
    <source>
        <dbReference type="Pfam" id="PF03703"/>
    </source>
</evidence>
<dbReference type="RefSeq" id="WP_121460973.1">
    <property type="nucleotide sequence ID" value="NZ_RBXB01000001.1"/>
</dbReference>
<keyword evidence="1" id="KW-0812">Transmembrane</keyword>
<keyword evidence="1" id="KW-1133">Transmembrane helix</keyword>
<organism evidence="3 4">
    <name type="scientific">Chryseobacterium defluvii</name>
    <dbReference type="NCBI Taxonomy" id="160396"/>
    <lineage>
        <taxon>Bacteria</taxon>
        <taxon>Pseudomonadati</taxon>
        <taxon>Bacteroidota</taxon>
        <taxon>Flavobacteriia</taxon>
        <taxon>Flavobacteriales</taxon>
        <taxon>Weeksellaceae</taxon>
        <taxon>Chryseobacterium group</taxon>
        <taxon>Chryseobacterium</taxon>
    </lineage>
</organism>
<dbReference type="Proteomes" id="UP000272428">
    <property type="component" value="Unassembled WGS sequence"/>
</dbReference>
<dbReference type="InterPro" id="IPR014529">
    <property type="entry name" value="UCP026631"/>
</dbReference>